<comment type="caution">
    <text evidence="1">The sequence shown here is derived from an EMBL/GenBank/DDBJ whole genome shotgun (WGS) entry which is preliminary data.</text>
</comment>
<evidence type="ECO:0000313" key="1">
    <source>
        <dbReference type="EMBL" id="KAI5652872.1"/>
    </source>
</evidence>
<evidence type="ECO:0000313" key="2">
    <source>
        <dbReference type="Proteomes" id="UP001060085"/>
    </source>
</evidence>
<accession>A0ACB9ZW51</accession>
<dbReference type="Proteomes" id="UP001060085">
    <property type="component" value="Linkage Group LG07"/>
</dbReference>
<keyword evidence="2" id="KW-1185">Reference proteome</keyword>
<reference evidence="2" key="1">
    <citation type="journal article" date="2023" name="Nat. Plants">
        <title>Single-cell RNA sequencing provides a high-resolution roadmap for understanding the multicellular compartmentation of specialized metabolism.</title>
        <authorList>
            <person name="Sun S."/>
            <person name="Shen X."/>
            <person name="Li Y."/>
            <person name="Li Y."/>
            <person name="Wang S."/>
            <person name="Li R."/>
            <person name="Zhang H."/>
            <person name="Shen G."/>
            <person name="Guo B."/>
            <person name="Wei J."/>
            <person name="Xu J."/>
            <person name="St-Pierre B."/>
            <person name="Chen S."/>
            <person name="Sun C."/>
        </authorList>
    </citation>
    <scope>NUCLEOTIDE SEQUENCE [LARGE SCALE GENOMIC DNA]</scope>
</reference>
<name>A0ACB9ZW51_CATRO</name>
<gene>
    <name evidence="1" type="ORF">M9H77_30059</name>
</gene>
<organism evidence="1 2">
    <name type="scientific">Catharanthus roseus</name>
    <name type="common">Madagascar periwinkle</name>
    <name type="synonym">Vinca rosea</name>
    <dbReference type="NCBI Taxonomy" id="4058"/>
    <lineage>
        <taxon>Eukaryota</taxon>
        <taxon>Viridiplantae</taxon>
        <taxon>Streptophyta</taxon>
        <taxon>Embryophyta</taxon>
        <taxon>Tracheophyta</taxon>
        <taxon>Spermatophyta</taxon>
        <taxon>Magnoliopsida</taxon>
        <taxon>eudicotyledons</taxon>
        <taxon>Gunneridae</taxon>
        <taxon>Pentapetalae</taxon>
        <taxon>asterids</taxon>
        <taxon>lamiids</taxon>
        <taxon>Gentianales</taxon>
        <taxon>Apocynaceae</taxon>
        <taxon>Rauvolfioideae</taxon>
        <taxon>Vinceae</taxon>
        <taxon>Catharanthinae</taxon>
        <taxon>Catharanthus</taxon>
    </lineage>
</organism>
<proteinExistence type="predicted"/>
<protein>
    <submittedName>
        <fullName evidence="1">Uncharacterized protein</fullName>
    </submittedName>
</protein>
<dbReference type="EMBL" id="CM044707">
    <property type="protein sequence ID" value="KAI5652872.1"/>
    <property type="molecule type" value="Genomic_DNA"/>
</dbReference>
<sequence length="662" mass="77440">MIERRLMDSGDIVGVEDRSMEEDLGPILEDLSISLSLNPPSLCYEVSLEELKSLLDSYTFQEFSPTYLYHNINGRKEIYHIGVRRPRRKCWRKTNIMLWRFDNEFFFKPIPLLPCVSFKELKLFLELNAFCVILVGNFMVNHFTCELVHNIDHILKYSSPCAFLEKQLWVSIARIKPSYHDLELLHDNFLFDRLNANVSTSCASMWSKICIFLRTFVENGYMERVCCFLWTFCGDFHAKFKGEFVENCDYESSFLYASKKSLDGFIPSIELLCLVRYKFEFPHEKKRKKMNGILKVFKAHLCDLVETTFGQGIFELNLKNLVDKHLVYSSAFVDFVFKYEALNKKIVQNTKSCVKIENQSLGATLLYFLTFKEFLDELIFKRELKVLQILMLKQESALLNSFLKFFWKHQNFLFYYLLFKDLFWRHDLAKEQVSTSEYFYGSYWESKLLQFLSSFIIVIHKTLETSSLVLLNHARKPFSFSRLLPFFSSHIRRIDIRRVIGAPVEHHRILNIDYSLSQEHSTESSTPTGTGRNTYRIPSSFLGTCLPTTNDRLRPTVCSRSLVTAALPFSAPIVDGRLPCHLHLQCLGNIHSIIPFNDFISNVARLLWLFEGLDSRTIPFKGGVDGMTRDRHENMESFQGSVMRSRAWDIEEETQRNKFGRS</sequence>